<proteinExistence type="predicted"/>
<dbReference type="InterPro" id="IPR048012">
    <property type="entry name" value="BfmA-like_N"/>
</dbReference>
<organism evidence="2 3">
    <name type="scientific">Gelidibacter pelagius</name>
    <dbReference type="NCBI Taxonomy" id="2819985"/>
    <lineage>
        <taxon>Bacteria</taxon>
        <taxon>Pseudomonadati</taxon>
        <taxon>Bacteroidota</taxon>
        <taxon>Flavobacteriia</taxon>
        <taxon>Flavobacteriales</taxon>
        <taxon>Flavobacteriaceae</taxon>
        <taxon>Gelidibacter</taxon>
    </lineage>
</organism>
<keyword evidence="3" id="KW-1185">Reference proteome</keyword>
<evidence type="ECO:0000313" key="3">
    <source>
        <dbReference type="Proteomes" id="UP000681315"/>
    </source>
</evidence>
<feature type="region of interest" description="Disordered" evidence="1">
    <location>
        <begin position="103"/>
        <end position="126"/>
    </location>
</feature>
<comment type="caution">
    <text evidence="2">The sequence shown here is derived from an EMBL/GenBank/DDBJ whole genome shotgun (WGS) entry which is preliminary data.</text>
</comment>
<protein>
    <submittedName>
        <fullName evidence="2">Uncharacterized protein</fullName>
    </submittedName>
</protein>
<evidence type="ECO:0000256" key="1">
    <source>
        <dbReference type="SAM" id="MobiDB-lite"/>
    </source>
</evidence>
<gene>
    <name evidence="2" type="ORF">J4051_14090</name>
</gene>
<dbReference type="Proteomes" id="UP000681315">
    <property type="component" value="Unassembled WGS sequence"/>
</dbReference>
<evidence type="ECO:0000313" key="2">
    <source>
        <dbReference type="EMBL" id="MBO3099406.1"/>
    </source>
</evidence>
<sequence length="126" mass="14930">MDEGFEKERFETFKIKVSVAFKFRRFCRAMSKSQSMTLSAMIEYFEWNGFSPFDKKEQGLLVELLKNRKRTEAVIAIMKDIEKHQTKPIVAMMQSLFTEVEPDKKPRMVEKSPEEFKAQFESKKSE</sequence>
<reference evidence="2 3" key="1">
    <citation type="submission" date="2021-03" db="EMBL/GenBank/DDBJ databases">
        <title>Gelidibacter sp. nov., isolated from costal sediment.</title>
        <authorList>
            <person name="Lun K.-Y."/>
        </authorList>
    </citation>
    <scope>NUCLEOTIDE SEQUENCE [LARGE SCALE GENOMIC DNA]</scope>
    <source>
        <strain evidence="2 3">DF109</strain>
    </source>
</reference>
<name>A0ABS3SVD6_9FLAO</name>
<dbReference type="EMBL" id="JAGEVG010000016">
    <property type="protein sequence ID" value="MBO3099406.1"/>
    <property type="molecule type" value="Genomic_DNA"/>
</dbReference>
<dbReference type="NCBIfam" id="NF041200">
    <property type="entry name" value="mob_BfmA_Nterm"/>
    <property type="match status" value="1"/>
</dbReference>
<accession>A0ABS3SVD6</accession>